<evidence type="ECO:0000256" key="3">
    <source>
        <dbReference type="SAM" id="SignalP"/>
    </source>
</evidence>
<feature type="signal peptide" evidence="3">
    <location>
        <begin position="1"/>
        <end position="19"/>
    </location>
</feature>
<dbReference type="InterPro" id="IPR039461">
    <property type="entry name" value="Peptidase_M49"/>
</dbReference>
<sequence length="574" mass="63409">MTKARLIAAASLLALSACATTAPPVAVEPAPLPADHNGPPVKPPPFPVEPVTHETAGWAKLAPVQMTADTSYLSSEERQVVNLLNQAANLMSEIYFRQVFAQNPQVRTEIDFVNPPGEAQVLEKFDAFFGPWDPLDEDKPFFGNTPRPDGAGFYPPDMTKTAFDAYLAANPDQKDALTSGYTVVRRDGDRLVAVPYSVEYKQWLEPAAALLEQAAAITTNASLKRFLTLRAQSFRTDDYYESELAWMDLKDTPIEIAIGPYETYTDKLYGRKTAFEAFVTLRNPQESAKLDKYKSLLRDMEANLPVEEKYKNFKRGFESPISVVDQVHGGGDNVPGVQTIAFNLPNDERVREAKGAKKVILQNVLGAKYERILKPMAALVLVPEQAGNVTKAYMANETLFHELAHSLGPGSITVNGRATTVDKELKEIGSGFEEAKADVMGAYNIMYMMDRGVLPKAERPQIEATYIAGLFRAMRFGVGEAHGRGAAMQYRYMRDHGGIAWDPAARRYRVDPAKLDAAIKSLVADIVRLQGNGDYAGTKAFLDKWAVIDPEAQSVIDSMTHIPVDIRPIYPDRI</sequence>
<keyword evidence="3" id="KW-0732">Signal</keyword>
<feature type="chain" id="PRO_5028836262" description="Peptidase family M49" evidence="3">
    <location>
        <begin position="20"/>
        <end position="574"/>
    </location>
</feature>
<keyword evidence="1" id="KW-0479">Metal-binding</keyword>
<protein>
    <recommendedName>
        <fullName evidence="6">Peptidase family M49</fullName>
    </recommendedName>
</protein>
<keyword evidence="5" id="KW-1185">Reference proteome</keyword>
<dbReference type="PROSITE" id="PS51257">
    <property type="entry name" value="PROKAR_LIPOPROTEIN"/>
    <property type="match status" value="1"/>
</dbReference>
<dbReference type="Pfam" id="PF03571">
    <property type="entry name" value="Peptidase_M49"/>
    <property type="match status" value="1"/>
</dbReference>
<dbReference type="Gene3D" id="3.30.540.30">
    <property type="match status" value="1"/>
</dbReference>
<organism evidence="4 5">
    <name type="scientific">Sphingomonas sabuli</name>
    <dbReference type="NCBI Taxonomy" id="2764186"/>
    <lineage>
        <taxon>Bacteria</taxon>
        <taxon>Pseudomonadati</taxon>
        <taxon>Pseudomonadota</taxon>
        <taxon>Alphaproteobacteria</taxon>
        <taxon>Sphingomonadales</taxon>
        <taxon>Sphingomonadaceae</taxon>
        <taxon>Sphingomonas</taxon>
    </lineage>
</organism>
<dbReference type="RefSeq" id="WP_187478973.1">
    <property type="nucleotide sequence ID" value="NZ_CP060697.1"/>
</dbReference>
<evidence type="ECO:0000256" key="1">
    <source>
        <dbReference type="ARBA" id="ARBA00022723"/>
    </source>
</evidence>
<accession>A0A7G9L068</accession>
<dbReference type="Proteomes" id="UP000515861">
    <property type="component" value="Chromosome"/>
</dbReference>
<dbReference type="GO" id="GO:0005737">
    <property type="term" value="C:cytoplasm"/>
    <property type="evidence" value="ECO:0007669"/>
    <property type="project" value="TreeGrafter"/>
</dbReference>
<name>A0A7G9L068_9SPHN</name>
<keyword evidence="2" id="KW-0378">Hydrolase</keyword>
<dbReference type="GO" id="GO:0046872">
    <property type="term" value="F:metal ion binding"/>
    <property type="evidence" value="ECO:0007669"/>
    <property type="project" value="UniProtKB-KW"/>
</dbReference>
<evidence type="ECO:0000256" key="2">
    <source>
        <dbReference type="ARBA" id="ARBA00022801"/>
    </source>
</evidence>
<dbReference type="PANTHER" id="PTHR23422:SF9">
    <property type="entry name" value="ZN-DEPENDENT HYDROLASE"/>
    <property type="match status" value="1"/>
</dbReference>
<dbReference type="AlphaFoldDB" id="A0A7G9L068"/>
<dbReference type="EMBL" id="CP060697">
    <property type="protein sequence ID" value="QNM82017.1"/>
    <property type="molecule type" value="Genomic_DNA"/>
</dbReference>
<dbReference type="KEGG" id="ssau:H8M03_08215"/>
<evidence type="ECO:0000313" key="4">
    <source>
        <dbReference type="EMBL" id="QNM82017.1"/>
    </source>
</evidence>
<evidence type="ECO:0008006" key="6">
    <source>
        <dbReference type="Google" id="ProtNLM"/>
    </source>
</evidence>
<evidence type="ECO:0000313" key="5">
    <source>
        <dbReference type="Proteomes" id="UP000515861"/>
    </source>
</evidence>
<dbReference type="GO" id="GO:0008239">
    <property type="term" value="F:dipeptidyl-peptidase activity"/>
    <property type="evidence" value="ECO:0007669"/>
    <property type="project" value="TreeGrafter"/>
</dbReference>
<proteinExistence type="predicted"/>
<dbReference type="PANTHER" id="PTHR23422">
    <property type="entry name" value="DIPEPTIDYL PEPTIDASE III-RELATED"/>
    <property type="match status" value="1"/>
</dbReference>
<reference evidence="4 5" key="1">
    <citation type="submission" date="2020-08" db="EMBL/GenBank/DDBJ databases">
        <title>Sphingomonas sp. sand1-3 16S ribosomal RNA gene Genome sequencing and assembly.</title>
        <authorList>
            <person name="Kang M."/>
        </authorList>
    </citation>
    <scope>NUCLEOTIDE SEQUENCE [LARGE SCALE GENOMIC DNA]</scope>
    <source>
        <strain evidence="5">sand1-3</strain>
    </source>
</reference>
<gene>
    <name evidence="4" type="ORF">H8M03_08215</name>
</gene>